<gene>
    <name evidence="2" type="primary">52</name>
    <name evidence="2" type="ORF">SEA_FAIRFAXIDUM_52</name>
</gene>
<keyword evidence="3" id="KW-1185">Reference proteome</keyword>
<dbReference type="GeneID" id="55013836"/>
<protein>
    <submittedName>
        <fullName evidence="2">Uncharacterized protein</fullName>
    </submittedName>
</protein>
<sequence>MSIAEIDQQRWAAEERRARRAELRGEPEPDEFEHEPIPEPRTPAQRTALRIACGRPAFEVATPPPSPNNRGIPQVRQELIAFCKAHPGQWVRYNAAGSEDLQVRTLVSYIDTGRGGFGLGFDTATRGSGTELYVVYTGNRGGDER</sequence>
<evidence type="ECO:0000313" key="3">
    <source>
        <dbReference type="Proteomes" id="UP000298794"/>
    </source>
</evidence>
<dbReference type="EMBL" id="MK814757">
    <property type="protein sequence ID" value="QCG77635.1"/>
    <property type="molecule type" value="Genomic_DNA"/>
</dbReference>
<feature type="compositionally biased region" description="Basic and acidic residues" evidence="1">
    <location>
        <begin position="12"/>
        <end position="27"/>
    </location>
</feature>
<evidence type="ECO:0000256" key="1">
    <source>
        <dbReference type="SAM" id="MobiDB-lite"/>
    </source>
</evidence>
<accession>A0A4D6T7M6</accession>
<reference evidence="2 3" key="1">
    <citation type="submission" date="2019-04" db="EMBL/GenBank/DDBJ databases">
        <authorList>
            <person name="Adelsberg A.K."/>
            <person name="Kohli N."/>
            <person name="Marar C.I."/>
            <person name="Roccamo R.A."/>
            <person name="Shoush J.M."/>
            <person name="Butela K.A."/>
            <person name="Garlena R.A."/>
            <person name="Russell D.A."/>
            <person name="Pope W.H."/>
            <person name="Jacobs-Sera D."/>
            <person name="Hatfull G.F."/>
        </authorList>
    </citation>
    <scope>NUCLEOTIDE SEQUENCE [LARGE SCALE GENOMIC DNA]</scope>
</reference>
<organism evidence="2 3">
    <name type="scientific">Gordonia phage Fairfaxidum</name>
    <dbReference type="NCBI Taxonomy" id="2572526"/>
    <lineage>
        <taxon>Viruses</taxon>
        <taxon>Duplodnaviria</taxon>
        <taxon>Heunggongvirae</taxon>
        <taxon>Uroviricota</taxon>
        <taxon>Caudoviricetes</taxon>
        <taxon>Fairfaxidumvirus</taxon>
        <taxon>Fairfaxidumvirus fairfaxidum</taxon>
    </lineage>
</organism>
<feature type="region of interest" description="Disordered" evidence="1">
    <location>
        <begin position="1"/>
        <end position="43"/>
    </location>
</feature>
<proteinExistence type="predicted"/>
<dbReference type="KEGG" id="vg:55013836"/>
<evidence type="ECO:0000313" key="2">
    <source>
        <dbReference type="EMBL" id="QCG77635.1"/>
    </source>
</evidence>
<dbReference type="RefSeq" id="YP_009822340.1">
    <property type="nucleotide sequence ID" value="NC_048185.1"/>
</dbReference>
<dbReference type="Proteomes" id="UP000298794">
    <property type="component" value="Segment"/>
</dbReference>
<name>A0A4D6T7M6_9CAUD</name>